<dbReference type="AlphaFoldDB" id="A0A7S2BTB8"/>
<dbReference type="EMBL" id="HBGS01018226">
    <property type="protein sequence ID" value="CAD9404891.1"/>
    <property type="molecule type" value="Transcribed_RNA"/>
</dbReference>
<feature type="region of interest" description="Disordered" evidence="1">
    <location>
        <begin position="1"/>
        <end position="22"/>
    </location>
</feature>
<proteinExistence type="predicted"/>
<name>A0A7S2BTB8_9STRA</name>
<sequence>MLRVTESSAYNTTPERDAEFDANEDRSMLMTAKLSACSTPPAFAEFDPNKHLSMLMTAALFANITPPFVAEYPLMKWISRNATVEFCIEKNCTLISPSNTTLLLAKPPFISSPVTPDIDIVAVKVTLAVMFTMVLLFETLLISAVKPVVPVGDIVGVKFAVGATDKVGDGIGCAVGMVVGEVDSVEQ</sequence>
<protein>
    <submittedName>
        <fullName evidence="2">Uncharacterized protein</fullName>
    </submittedName>
</protein>
<accession>A0A7S2BTB8</accession>
<evidence type="ECO:0000313" key="2">
    <source>
        <dbReference type="EMBL" id="CAD9404891.1"/>
    </source>
</evidence>
<evidence type="ECO:0000256" key="1">
    <source>
        <dbReference type="SAM" id="MobiDB-lite"/>
    </source>
</evidence>
<gene>
    <name evidence="2" type="ORF">DSPE1174_LOCUS9572</name>
</gene>
<organism evidence="2">
    <name type="scientific">Octactis speculum</name>
    <dbReference type="NCBI Taxonomy" id="3111310"/>
    <lineage>
        <taxon>Eukaryota</taxon>
        <taxon>Sar</taxon>
        <taxon>Stramenopiles</taxon>
        <taxon>Ochrophyta</taxon>
        <taxon>Dictyochophyceae</taxon>
        <taxon>Dictyochales</taxon>
        <taxon>Dictyochaceae</taxon>
        <taxon>Octactis</taxon>
    </lineage>
</organism>
<reference evidence="2" key="1">
    <citation type="submission" date="2021-01" db="EMBL/GenBank/DDBJ databases">
        <authorList>
            <person name="Corre E."/>
            <person name="Pelletier E."/>
            <person name="Niang G."/>
            <person name="Scheremetjew M."/>
            <person name="Finn R."/>
            <person name="Kale V."/>
            <person name="Holt S."/>
            <person name="Cochrane G."/>
            <person name="Meng A."/>
            <person name="Brown T."/>
            <person name="Cohen L."/>
        </authorList>
    </citation>
    <scope>NUCLEOTIDE SEQUENCE</scope>
    <source>
        <strain evidence="2">CCMP1381</strain>
    </source>
</reference>
<feature type="compositionally biased region" description="Polar residues" evidence="1">
    <location>
        <begin position="1"/>
        <end position="13"/>
    </location>
</feature>